<evidence type="ECO:0000313" key="2">
    <source>
        <dbReference type="EMBL" id="MDX8496651.1"/>
    </source>
</evidence>
<evidence type="ECO:0000313" key="3">
    <source>
        <dbReference type="Proteomes" id="UP001271249"/>
    </source>
</evidence>
<evidence type="ECO:0000259" key="1">
    <source>
        <dbReference type="Pfam" id="PF13408"/>
    </source>
</evidence>
<proteinExistence type="predicted"/>
<feature type="domain" description="Recombinase zinc beta ribbon" evidence="1">
    <location>
        <begin position="3"/>
        <end position="55"/>
    </location>
</feature>
<dbReference type="PANTHER" id="PTHR30461:SF23">
    <property type="entry name" value="DNA RECOMBINASE-RELATED"/>
    <property type="match status" value="1"/>
</dbReference>
<sequence length="256" mass="28462">VSLLSGLLICGCCGGRYGLFTRERYACLNHQRRGTCDNGRTITREKIEQRVLSGLKERLVSADAVAEAVRAYAQETNRLNQERRAQGEQNRKALDKIERAIAGIMAAIEDGLYQPSMKARMEDLERQKAEVTARLAMAPADVPDLHPNIATLYRKRVEQFTQTLADHEDGRRAAEALRSLIGEIVLTPGDKRGEVHAELRGELLGILEFANSEQNQRLDDVMTKGVAGPRNQIPKRPASCGPFAFFRLAFLSSSTQ</sequence>
<gene>
    <name evidence="2" type="ORF">RFN29_34680</name>
</gene>
<dbReference type="Proteomes" id="UP001271249">
    <property type="component" value="Unassembled WGS sequence"/>
</dbReference>
<dbReference type="PANTHER" id="PTHR30461">
    <property type="entry name" value="DNA-INVERTASE FROM LAMBDOID PROPHAGE"/>
    <property type="match status" value="1"/>
</dbReference>
<reference evidence="2 3" key="1">
    <citation type="submission" date="2023-08" db="EMBL/GenBank/DDBJ databases">
        <title>Implementing the SeqCode for naming new Mesorhizobium species isolated from Vachellia karroo root nodules.</title>
        <authorList>
            <person name="Van Lill M."/>
        </authorList>
    </citation>
    <scope>NUCLEOTIDE SEQUENCE [LARGE SCALE GENOMIC DNA]</scope>
    <source>
        <strain evidence="2 3">VK22B</strain>
    </source>
</reference>
<dbReference type="EMBL" id="JAVIJC010000079">
    <property type="protein sequence ID" value="MDX8496651.1"/>
    <property type="molecule type" value="Genomic_DNA"/>
</dbReference>
<accession>A0ABU4ZBR2</accession>
<dbReference type="InterPro" id="IPR050639">
    <property type="entry name" value="SSR_resolvase"/>
</dbReference>
<dbReference type="InterPro" id="IPR025827">
    <property type="entry name" value="Zn_ribbon_recom_dom"/>
</dbReference>
<comment type="caution">
    <text evidence="2">The sequence shown here is derived from an EMBL/GenBank/DDBJ whole genome shotgun (WGS) entry which is preliminary data.</text>
</comment>
<dbReference type="Pfam" id="PF13408">
    <property type="entry name" value="Zn_ribbon_recom"/>
    <property type="match status" value="1"/>
</dbReference>
<name>A0ABU4ZBR2_9HYPH</name>
<protein>
    <submittedName>
        <fullName evidence="2">Recombinase zinc beta ribbon domain-containing protein</fullName>
    </submittedName>
</protein>
<organism evidence="2 3">
    <name type="scientific">Mesorhizobium captivum</name>
    <dbReference type="NCBI Taxonomy" id="3072319"/>
    <lineage>
        <taxon>Bacteria</taxon>
        <taxon>Pseudomonadati</taxon>
        <taxon>Pseudomonadota</taxon>
        <taxon>Alphaproteobacteria</taxon>
        <taxon>Hyphomicrobiales</taxon>
        <taxon>Phyllobacteriaceae</taxon>
        <taxon>Mesorhizobium</taxon>
    </lineage>
</organism>
<keyword evidence="3" id="KW-1185">Reference proteome</keyword>
<dbReference type="RefSeq" id="WP_320230304.1">
    <property type="nucleotide sequence ID" value="NZ_JAVIJC010000079.1"/>
</dbReference>
<feature type="non-terminal residue" evidence="2">
    <location>
        <position position="1"/>
    </location>
</feature>